<name>A0A0L8H2X7_OCTBM</name>
<sequence length="64" mass="7383">MFDLNFKISSNRSHTHTFMCSSLSAKHKKCTQYMQSSTCPSNLMFCFIQPRLYTISSGSQHIDK</sequence>
<reference evidence="1" key="1">
    <citation type="submission" date="2015-07" db="EMBL/GenBank/DDBJ databases">
        <title>MeaNS - Measles Nucleotide Surveillance Program.</title>
        <authorList>
            <person name="Tran T."/>
            <person name="Druce J."/>
        </authorList>
    </citation>
    <scope>NUCLEOTIDE SEQUENCE</scope>
    <source>
        <strain evidence="1">UCB-OBI-ISO-001</strain>
        <tissue evidence="1">Gonad</tissue>
    </source>
</reference>
<accession>A0A0L8H2X7</accession>
<proteinExistence type="predicted"/>
<gene>
    <name evidence="1" type="ORF">OCBIM_22023803mg</name>
</gene>
<dbReference type="AlphaFoldDB" id="A0A0L8H2X7"/>
<protein>
    <submittedName>
        <fullName evidence="1">Uncharacterized protein</fullName>
    </submittedName>
</protein>
<dbReference type="EMBL" id="KQ419478">
    <property type="protein sequence ID" value="KOF83454.1"/>
    <property type="molecule type" value="Genomic_DNA"/>
</dbReference>
<organism evidence="1">
    <name type="scientific">Octopus bimaculoides</name>
    <name type="common">California two-spotted octopus</name>
    <dbReference type="NCBI Taxonomy" id="37653"/>
    <lineage>
        <taxon>Eukaryota</taxon>
        <taxon>Metazoa</taxon>
        <taxon>Spiralia</taxon>
        <taxon>Lophotrochozoa</taxon>
        <taxon>Mollusca</taxon>
        <taxon>Cephalopoda</taxon>
        <taxon>Coleoidea</taxon>
        <taxon>Octopodiformes</taxon>
        <taxon>Octopoda</taxon>
        <taxon>Incirrata</taxon>
        <taxon>Octopodidae</taxon>
        <taxon>Octopus</taxon>
    </lineage>
</organism>
<evidence type="ECO:0000313" key="1">
    <source>
        <dbReference type="EMBL" id="KOF83454.1"/>
    </source>
</evidence>